<dbReference type="CDD" id="cd00067">
    <property type="entry name" value="GAL4"/>
    <property type="match status" value="1"/>
</dbReference>
<feature type="domain" description="Zn(2)-C6 fungal-type" evidence="5">
    <location>
        <begin position="29"/>
        <end position="60"/>
    </location>
</feature>
<dbReference type="GO" id="GO:0008270">
    <property type="term" value="F:zinc ion binding"/>
    <property type="evidence" value="ECO:0007669"/>
    <property type="project" value="InterPro"/>
</dbReference>
<evidence type="ECO:0000256" key="1">
    <source>
        <dbReference type="ARBA" id="ARBA00022723"/>
    </source>
</evidence>
<dbReference type="InParanoid" id="A0A4S2MQ51"/>
<dbReference type="PANTHER" id="PTHR46910">
    <property type="entry name" value="TRANSCRIPTION FACTOR PDR1"/>
    <property type="match status" value="1"/>
</dbReference>
<dbReference type="CDD" id="cd12148">
    <property type="entry name" value="fungal_TF_MHR"/>
    <property type="match status" value="1"/>
</dbReference>
<dbReference type="GO" id="GO:0006351">
    <property type="term" value="P:DNA-templated transcription"/>
    <property type="evidence" value="ECO:0007669"/>
    <property type="project" value="InterPro"/>
</dbReference>
<protein>
    <recommendedName>
        <fullName evidence="5">Zn(2)-C6 fungal-type domain-containing protein</fullName>
    </recommendedName>
</protein>
<keyword evidence="3" id="KW-0175">Coiled coil</keyword>
<dbReference type="SMART" id="SM00066">
    <property type="entry name" value="GAL4"/>
    <property type="match status" value="1"/>
</dbReference>
<dbReference type="GO" id="GO:0003677">
    <property type="term" value="F:DNA binding"/>
    <property type="evidence" value="ECO:0007669"/>
    <property type="project" value="InterPro"/>
</dbReference>
<sequence>MAPATHQAGGGLPGGQTKRPYRQRRKDPSCDACRERKVKCDATDTASCSECKSRGVKCQFTKETNRRMSSIKQVQDLEKQLASVKRELEEFRKNQPDGSPGMGSSIDTPSIMMPDAGQKRQRLHAPPLSQNRPAVLSHLRDYGRGVFKPPPPYRLIGEQKPFQRPVLELPPPEVGNALLSSYYQAIHRILPIVHWPQFVSQYDEVQNQKDTSNLSPSWASILFAVFACGIMHTTDPDIRKYYHGEIYMQYSRMLTDVFNDEFTIEHAVSALLTSVFMVEINHKSAAWTWLGVAVRIAQDVGLHRESGPWPTVEGEMRRRVWWGIYVWDRLLSVELGRVLQIEDRDIDIEHPCALDDHFIQDNMELPAEQANASNQLLTTIPVAQMIPTVLKELKAPKLSPEVLRTYDLHFDSFQDTFPPECRIRCPKPLNPHDLSPMLHLQNLRIFLCRHNLSTLCSRDIRAAAIASCVAAAKDTVQLLRRVRQYQAQSKSWDEAVRAAASTMTCTHIWRCMLFLCFDRVFDDALICIEFAKTIGDFRDVNVACGRYMYGFLMELDRKMRQGVDLMSDEMMLALVSGDCQGSTENSWVWNGSETGAALNSMSPRGGSPLSSDGYISNSPSSVPVKAYGSQTLSETQRSEWGGWENVLELVRCMKRGKEDGEERMRKSTWVQHPPQVWTQPTQQLQQQQQQQQQSPPPPQRSPQRTLPLPPSVASHTQLPPMQPQKPQLPSVAQITGATQLPPLPTTSAPPPQYHPPTSDKSRISIANII</sequence>
<dbReference type="GO" id="GO:0000981">
    <property type="term" value="F:DNA-binding transcription factor activity, RNA polymerase II-specific"/>
    <property type="evidence" value="ECO:0007669"/>
    <property type="project" value="InterPro"/>
</dbReference>
<dbReference type="SUPFAM" id="SSF57701">
    <property type="entry name" value="Zn2/Cys6 DNA-binding domain"/>
    <property type="match status" value="1"/>
</dbReference>
<dbReference type="InterPro" id="IPR001138">
    <property type="entry name" value="Zn2Cys6_DnaBD"/>
</dbReference>
<dbReference type="InterPro" id="IPR036864">
    <property type="entry name" value="Zn2-C6_fun-type_DNA-bd_sf"/>
</dbReference>
<feature type="compositionally biased region" description="Pro residues" evidence="4">
    <location>
        <begin position="741"/>
        <end position="754"/>
    </location>
</feature>
<organism evidence="6 7">
    <name type="scientific">Ascodesmis nigricans</name>
    <dbReference type="NCBI Taxonomy" id="341454"/>
    <lineage>
        <taxon>Eukaryota</taxon>
        <taxon>Fungi</taxon>
        <taxon>Dikarya</taxon>
        <taxon>Ascomycota</taxon>
        <taxon>Pezizomycotina</taxon>
        <taxon>Pezizomycetes</taxon>
        <taxon>Pezizales</taxon>
        <taxon>Ascodesmidaceae</taxon>
        <taxon>Ascodesmis</taxon>
    </lineage>
</organism>
<dbReference type="SMART" id="SM00906">
    <property type="entry name" value="Fungal_trans"/>
    <property type="match status" value="1"/>
</dbReference>
<dbReference type="Pfam" id="PF04082">
    <property type="entry name" value="Fungal_trans"/>
    <property type="match status" value="1"/>
</dbReference>
<reference evidence="6 7" key="1">
    <citation type="submission" date="2019-04" db="EMBL/GenBank/DDBJ databases">
        <title>Comparative genomics and transcriptomics to analyze fruiting body development in filamentous ascomycetes.</title>
        <authorList>
            <consortium name="DOE Joint Genome Institute"/>
            <person name="Lutkenhaus R."/>
            <person name="Traeger S."/>
            <person name="Breuer J."/>
            <person name="Kuo A."/>
            <person name="Lipzen A."/>
            <person name="Pangilinan J."/>
            <person name="Dilworth D."/>
            <person name="Sandor L."/>
            <person name="Poggeler S."/>
            <person name="Barry K."/>
            <person name="Grigoriev I.V."/>
            <person name="Nowrousian M."/>
        </authorList>
    </citation>
    <scope>NUCLEOTIDE SEQUENCE [LARGE SCALE GENOMIC DNA]</scope>
    <source>
        <strain evidence="6 7">CBS 389.68</strain>
    </source>
</reference>
<evidence type="ECO:0000256" key="4">
    <source>
        <dbReference type="SAM" id="MobiDB-lite"/>
    </source>
</evidence>
<dbReference type="Pfam" id="PF00172">
    <property type="entry name" value="Zn_clus"/>
    <property type="match status" value="1"/>
</dbReference>
<dbReference type="PROSITE" id="PS00463">
    <property type="entry name" value="ZN2_CY6_FUNGAL_1"/>
    <property type="match status" value="1"/>
</dbReference>
<dbReference type="PANTHER" id="PTHR46910:SF1">
    <property type="entry name" value="MISCELLANEOUS ZN(II)2CYS6 TRANSCRIPTION FACTOR (EUROFUNG)-RELATED"/>
    <property type="match status" value="1"/>
</dbReference>
<evidence type="ECO:0000256" key="3">
    <source>
        <dbReference type="SAM" id="Coils"/>
    </source>
</evidence>
<dbReference type="PROSITE" id="PS50048">
    <property type="entry name" value="ZN2_CY6_FUNGAL_2"/>
    <property type="match status" value="1"/>
</dbReference>
<evidence type="ECO:0000259" key="5">
    <source>
        <dbReference type="PROSITE" id="PS50048"/>
    </source>
</evidence>
<gene>
    <name evidence="6" type="ORF">EX30DRAFT_308958</name>
</gene>
<name>A0A4S2MQ51_9PEZI</name>
<feature type="region of interest" description="Disordered" evidence="4">
    <location>
        <begin position="1"/>
        <end position="34"/>
    </location>
</feature>
<feature type="coiled-coil region" evidence="3">
    <location>
        <begin position="67"/>
        <end position="94"/>
    </location>
</feature>
<keyword evidence="1" id="KW-0479">Metal-binding</keyword>
<accession>A0A4S2MQ51</accession>
<evidence type="ECO:0000313" key="7">
    <source>
        <dbReference type="Proteomes" id="UP000298138"/>
    </source>
</evidence>
<keyword evidence="7" id="KW-1185">Reference proteome</keyword>
<dbReference type="AlphaFoldDB" id="A0A4S2MQ51"/>
<dbReference type="STRING" id="341454.A0A4S2MQ51"/>
<evidence type="ECO:0000256" key="2">
    <source>
        <dbReference type="ARBA" id="ARBA00023242"/>
    </source>
</evidence>
<dbReference type="EMBL" id="ML220132">
    <property type="protein sequence ID" value="TGZ79346.1"/>
    <property type="molecule type" value="Genomic_DNA"/>
</dbReference>
<keyword evidence="2" id="KW-0539">Nucleus</keyword>
<feature type="region of interest" description="Disordered" evidence="4">
    <location>
        <begin position="659"/>
        <end position="769"/>
    </location>
</feature>
<dbReference type="InterPro" id="IPR007219">
    <property type="entry name" value="XnlR_reg_dom"/>
</dbReference>
<dbReference type="OrthoDB" id="2110361at2759"/>
<dbReference type="InterPro" id="IPR050987">
    <property type="entry name" value="AtrR-like"/>
</dbReference>
<evidence type="ECO:0000313" key="6">
    <source>
        <dbReference type="EMBL" id="TGZ79346.1"/>
    </source>
</evidence>
<proteinExistence type="predicted"/>
<dbReference type="Proteomes" id="UP000298138">
    <property type="component" value="Unassembled WGS sequence"/>
</dbReference>
<dbReference type="Gene3D" id="4.10.240.10">
    <property type="entry name" value="Zn(2)-C6 fungal-type DNA-binding domain"/>
    <property type="match status" value="1"/>
</dbReference>
<feature type="compositionally biased region" description="Low complexity" evidence="4">
    <location>
        <begin position="678"/>
        <end position="693"/>
    </location>
</feature>